<accession>A0A8H5CC36</accession>
<organism evidence="1 2">
    <name type="scientific">Tetrapyrgos nigripes</name>
    <dbReference type="NCBI Taxonomy" id="182062"/>
    <lineage>
        <taxon>Eukaryota</taxon>
        <taxon>Fungi</taxon>
        <taxon>Dikarya</taxon>
        <taxon>Basidiomycota</taxon>
        <taxon>Agaricomycotina</taxon>
        <taxon>Agaricomycetes</taxon>
        <taxon>Agaricomycetidae</taxon>
        <taxon>Agaricales</taxon>
        <taxon>Marasmiineae</taxon>
        <taxon>Marasmiaceae</taxon>
        <taxon>Tetrapyrgos</taxon>
    </lineage>
</organism>
<evidence type="ECO:0000313" key="1">
    <source>
        <dbReference type="EMBL" id="KAF5339077.1"/>
    </source>
</evidence>
<name>A0A8H5CC36_9AGAR</name>
<reference evidence="1 2" key="1">
    <citation type="journal article" date="2020" name="ISME J.">
        <title>Uncovering the hidden diversity of litter-decomposition mechanisms in mushroom-forming fungi.</title>
        <authorList>
            <person name="Floudas D."/>
            <person name="Bentzer J."/>
            <person name="Ahren D."/>
            <person name="Johansson T."/>
            <person name="Persson P."/>
            <person name="Tunlid A."/>
        </authorList>
    </citation>
    <scope>NUCLEOTIDE SEQUENCE [LARGE SCALE GENOMIC DNA]</scope>
    <source>
        <strain evidence="1 2">CBS 291.85</strain>
    </source>
</reference>
<dbReference type="Proteomes" id="UP000559256">
    <property type="component" value="Unassembled WGS sequence"/>
</dbReference>
<dbReference type="EMBL" id="JAACJM010000188">
    <property type="protein sequence ID" value="KAF5339077.1"/>
    <property type="molecule type" value="Genomic_DNA"/>
</dbReference>
<comment type="caution">
    <text evidence="1">The sequence shown here is derived from an EMBL/GenBank/DDBJ whole genome shotgun (WGS) entry which is preliminary data.</text>
</comment>
<dbReference type="AlphaFoldDB" id="A0A8H5CC36"/>
<evidence type="ECO:0000313" key="2">
    <source>
        <dbReference type="Proteomes" id="UP000559256"/>
    </source>
</evidence>
<keyword evidence="2" id="KW-1185">Reference proteome</keyword>
<gene>
    <name evidence="1" type="ORF">D9758_016443</name>
</gene>
<protein>
    <submittedName>
        <fullName evidence="1">Uncharacterized protein</fullName>
    </submittedName>
</protein>
<sequence>MESAFEQHAISPLALCSSGIVTPHTPANRSAPSVIRGRLLSESVANGTVGGSLAMLSRSLVKKIGSLGTVFTGVSVTDASGGDGIGTDGVVLPEAIGRGEETMEGFGVAFGYAH</sequence>
<proteinExistence type="predicted"/>